<evidence type="ECO:0000256" key="10">
    <source>
        <dbReference type="ARBA" id="ARBA00023136"/>
    </source>
</evidence>
<evidence type="ECO:0000256" key="5">
    <source>
        <dbReference type="ARBA" id="ARBA00022530"/>
    </source>
</evidence>
<evidence type="ECO:0000256" key="3">
    <source>
        <dbReference type="ARBA" id="ARBA00022473"/>
    </source>
</evidence>
<keyword evidence="3" id="KW-0217">Developmental protein</keyword>
<dbReference type="GO" id="GO:0012505">
    <property type="term" value="C:endomembrane system"/>
    <property type="evidence" value="ECO:0007669"/>
    <property type="project" value="UniProtKB-SubCell"/>
</dbReference>
<evidence type="ECO:0000256" key="4">
    <source>
        <dbReference type="ARBA" id="ARBA00022525"/>
    </source>
</evidence>
<dbReference type="Gene3D" id="3.30.390.150">
    <property type="match status" value="1"/>
</dbReference>
<protein>
    <recommendedName>
        <fullName evidence="15">Leukocyte cell-derived chemotaxin 1</fullName>
    </recommendedName>
    <alternativeName>
        <fullName evidence="16">Chondromodulin</fullName>
    </alternativeName>
</protein>
<dbReference type="InterPro" id="IPR007084">
    <property type="entry name" value="BRICHOS_dom"/>
</dbReference>
<evidence type="ECO:0000256" key="13">
    <source>
        <dbReference type="ARBA" id="ARBA00023188"/>
    </source>
</evidence>
<keyword evidence="6" id="KW-0165">Cleavage on pair of basic residues</keyword>
<accession>A0A212C489</accession>
<keyword evidence="20" id="KW-1185">Reference proteome</keyword>
<feature type="non-terminal residue" evidence="19">
    <location>
        <position position="1"/>
    </location>
</feature>
<keyword evidence="8" id="KW-0221">Differentiation</keyword>
<reference evidence="19 20" key="1">
    <citation type="journal article" date="2018" name="Mol. Genet. Genomics">
        <title>The red deer Cervus elaphus genome CerEla1.0: sequencing, annotating, genes, and chromosomes.</title>
        <authorList>
            <person name="Bana N.A."/>
            <person name="Nyiri A."/>
            <person name="Nagy J."/>
            <person name="Frank K."/>
            <person name="Nagy T."/>
            <person name="Steger V."/>
            <person name="Schiller M."/>
            <person name="Lakatos P."/>
            <person name="Sugar L."/>
            <person name="Horn P."/>
            <person name="Barta E."/>
            <person name="Orosz L."/>
        </authorList>
    </citation>
    <scope>NUCLEOTIDE SEQUENCE [LARGE SCALE GENOMIC DNA]</scope>
    <source>
        <strain evidence="19">Hungarian</strain>
    </source>
</reference>
<sequence length="138" mass="15076">IYNVHYTMSINGKLQDGSMEIDAGNNLETFKMGSGAEEAVEVNDFQNVKARIPEVDTLAKQSISSELEGKIMPVKYEENSLIWVAGDQPVKDNSFLSSKVLELCGDLPIFWLKATYPKGNVLNSLELLGPPPAGVGFL</sequence>
<evidence type="ECO:0000256" key="16">
    <source>
        <dbReference type="ARBA" id="ARBA00042622"/>
    </source>
</evidence>
<keyword evidence="9" id="KW-1133">Transmembrane helix</keyword>
<dbReference type="PROSITE" id="PS50869">
    <property type="entry name" value="BRICHOS"/>
    <property type="match status" value="1"/>
</dbReference>
<comment type="caution">
    <text evidence="19">The sequence shown here is derived from an EMBL/GenBank/DDBJ whole genome shotgun (WGS) entry which is preliminary data.</text>
</comment>
<evidence type="ECO:0000256" key="17">
    <source>
        <dbReference type="ARBA" id="ARBA00045928"/>
    </source>
</evidence>
<dbReference type="PANTHER" id="PTHR14064">
    <property type="entry name" value="CHONDROMODULIN-RELATED"/>
    <property type="match status" value="1"/>
</dbReference>
<evidence type="ECO:0000259" key="18">
    <source>
        <dbReference type="PROSITE" id="PS50869"/>
    </source>
</evidence>
<evidence type="ECO:0000256" key="8">
    <source>
        <dbReference type="ARBA" id="ARBA00022782"/>
    </source>
</evidence>
<dbReference type="SMART" id="SM01039">
    <property type="entry name" value="BRICHOS"/>
    <property type="match status" value="1"/>
</dbReference>
<evidence type="ECO:0000256" key="11">
    <source>
        <dbReference type="ARBA" id="ARBA00023157"/>
    </source>
</evidence>
<keyword evidence="4" id="KW-0964">Secreted</keyword>
<dbReference type="GO" id="GO:0051216">
    <property type="term" value="P:cartilage development"/>
    <property type="evidence" value="ECO:0007669"/>
    <property type="project" value="UniProtKB-KW"/>
</dbReference>
<evidence type="ECO:0000256" key="12">
    <source>
        <dbReference type="ARBA" id="ARBA00023180"/>
    </source>
</evidence>
<name>A0A212C489_CEREH</name>
<evidence type="ECO:0000256" key="9">
    <source>
        <dbReference type="ARBA" id="ARBA00022989"/>
    </source>
</evidence>
<feature type="domain" description="BRICHOS" evidence="18">
    <location>
        <begin position="11"/>
        <end position="112"/>
    </location>
</feature>
<comment type="similarity">
    <text evidence="2">Belongs to the chondromodulin-1 family.</text>
</comment>
<dbReference type="OrthoDB" id="5985282at2759"/>
<evidence type="ECO:0000313" key="20">
    <source>
        <dbReference type="Proteomes" id="UP000242450"/>
    </source>
</evidence>
<keyword evidence="7" id="KW-0812">Transmembrane</keyword>
<evidence type="ECO:0000256" key="15">
    <source>
        <dbReference type="ARBA" id="ARBA00039682"/>
    </source>
</evidence>
<dbReference type="InterPro" id="IPR043405">
    <property type="entry name" value="Chondromodulin/Tenomodulin"/>
</dbReference>
<gene>
    <name evidence="19" type="ORF">Celaphus_00016497</name>
</gene>
<keyword evidence="5" id="KW-0272">Extracellular matrix</keyword>
<dbReference type="EMBL" id="MKHE01000030">
    <property type="protein sequence ID" value="OWK00808.1"/>
    <property type="molecule type" value="Genomic_DNA"/>
</dbReference>
<proteinExistence type="inferred from homology"/>
<keyword evidence="11" id="KW-1015">Disulfide bond</keyword>
<keyword evidence="12" id="KW-0325">Glycoprotein</keyword>
<dbReference type="GO" id="GO:0001937">
    <property type="term" value="P:negative regulation of endothelial cell proliferation"/>
    <property type="evidence" value="ECO:0007669"/>
    <property type="project" value="TreeGrafter"/>
</dbReference>
<evidence type="ECO:0000256" key="2">
    <source>
        <dbReference type="ARBA" id="ARBA00009898"/>
    </source>
</evidence>
<dbReference type="Proteomes" id="UP000242450">
    <property type="component" value="Chromosome 30"/>
</dbReference>
<dbReference type="AlphaFoldDB" id="A0A212C489"/>
<evidence type="ECO:0000256" key="7">
    <source>
        <dbReference type="ARBA" id="ARBA00022692"/>
    </source>
</evidence>
<evidence type="ECO:0000313" key="19">
    <source>
        <dbReference type="EMBL" id="OWK00808.1"/>
    </source>
</evidence>
<evidence type="ECO:0000256" key="6">
    <source>
        <dbReference type="ARBA" id="ARBA00022685"/>
    </source>
</evidence>
<dbReference type="Pfam" id="PF04089">
    <property type="entry name" value="BRICHOS"/>
    <property type="match status" value="1"/>
</dbReference>
<comment type="function">
    <text evidence="17">Bifunctional growth regulator that stimulates the growth of cultured chondrocytes in the presence of basic fibroblast growth factor (FGF) but inhibits the growth of cultured vascular endothelial cells. May contribute to the rapid growth of cartilage and vascular invasion prior to the replacement of cartilage by bone during endochondral bone development. Inhibits in vitro tube formation and mobilization of endothelial cells. Plays a role as antiangiogenic factor in cardiac valves to suppress neovascularization.</text>
</comment>
<keyword evidence="13" id="KW-0891">Chondrogenesis</keyword>
<organism evidence="19 20">
    <name type="scientific">Cervus elaphus hippelaphus</name>
    <name type="common">European red deer</name>
    <dbReference type="NCBI Taxonomy" id="46360"/>
    <lineage>
        <taxon>Eukaryota</taxon>
        <taxon>Metazoa</taxon>
        <taxon>Chordata</taxon>
        <taxon>Craniata</taxon>
        <taxon>Vertebrata</taxon>
        <taxon>Euteleostomi</taxon>
        <taxon>Mammalia</taxon>
        <taxon>Eutheria</taxon>
        <taxon>Laurasiatheria</taxon>
        <taxon>Artiodactyla</taxon>
        <taxon>Ruminantia</taxon>
        <taxon>Pecora</taxon>
        <taxon>Cervidae</taxon>
        <taxon>Cervinae</taxon>
        <taxon>Cervus</taxon>
    </lineage>
</organism>
<evidence type="ECO:0000256" key="1">
    <source>
        <dbReference type="ARBA" id="ARBA00004498"/>
    </source>
</evidence>
<keyword evidence="10" id="KW-0472">Membrane</keyword>
<dbReference type="PANTHER" id="PTHR14064:SF6">
    <property type="entry name" value="LEUKOCYTE CELL-DERIVED CHEMOTAXIN 1"/>
    <property type="match status" value="1"/>
</dbReference>
<comment type="subcellular location">
    <subcellularLocation>
        <location evidence="14">Endomembrane system</location>
        <topology evidence="14">Single-pass membrane protein</topology>
    </subcellularLocation>
    <subcellularLocation>
        <location evidence="1">Secreted</location>
        <location evidence="1">Extracellular space</location>
        <location evidence="1">Extracellular matrix</location>
    </subcellularLocation>
</comment>
<dbReference type="GO" id="GO:0016525">
    <property type="term" value="P:negative regulation of angiogenesis"/>
    <property type="evidence" value="ECO:0007669"/>
    <property type="project" value="TreeGrafter"/>
</dbReference>
<dbReference type="GO" id="GO:0030154">
    <property type="term" value="P:cell differentiation"/>
    <property type="evidence" value="ECO:0007669"/>
    <property type="project" value="UniProtKB-KW"/>
</dbReference>
<evidence type="ECO:0000256" key="14">
    <source>
        <dbReference type="ARBA" id="ARBA00037847"/>
    </source>
</evidence>